<keyword evidence="1" id="KW-1133">Transmembrane helix</keyword>
<dbReference type="AlphaFoldDB" id="A0A3E0EU86"/>
<dbReference type="Proteomes" id="UP000257136">
    <property type="component" value="Unassembled WGS sequence"/>
</dbReference>
<name>A0A3E0EU86_9FLAO</name>
<sequence length="140" mass="16390">MNYITKNKVLIIAYALTIALLFSVFIERQKELWGKTGLIVLAIITVLLYIINTNKSKYFTLNDDILTVRQTFSKQKQYSLKNVSGWTENHYHLLEIKTSREIVLKMTDGTKINLFKRNSKDFEKLSDYLNENLSEAYKTI</sequence>
<dbReference type="EMBL" id="QUNI01000002">
    <property type="protein sequence ID" value="REH01241.1"/>
    <property type="molecule type" value="Genomic_DNA"/>
</dbReference>
<evidence type="ECO:0000313" key="3">
    <source>
        <dbReference type="Proteomes" id="UP000257136"/>
    </source>
</evidence>
<gene>
    <name evidence="2" type="ORF">C8P67_102508</name>
</gene>
<proteinExistence type="predicted"/>
<dbReference type="OrthoDB" id="1364752at2"/>
<dbReference type="RefSeq" id="WP_115810982.1">
    <property type="nucleotide sequence ID" value="NZ_QUNI01000002.1"/>
</dbReference>
<keyword evidence="1" id="KW-0812">Transmembrane</keyword>
<evidence type="ECO:0008006" key="4">
    <source>
        <dbReference type="Google" id="ProtNLM"/>
    </source>
</evidence>
<reference evidence="2 3" key="1">
    <citation type="submission" date="2018-08" db="EMBL/GenBank/DDBJ databases">
        <title>Genomic Encyclopedia of Archaeal and Bacterial Type Strains, Phase II (KMG-II): from individual species to whole genera.</title>
        <authorList>
            <person name="Goeker M."/>
        </authorList>
    </citation>
    <scope>NUCLEOTIDE SEQUENCE [LARGE SCALE GENOMIC DNA]</scope>
    <source>
        <strain evidence="2 3">DSM 100880</strain>
    </source>
</reference>
<evidence type="ECO:0000313" key="2">
    <source>
        <dbReference type="EMBL" id="REH01241.1"/>
    </source>
</evidence>
<accession>A0A3E0EU86</accession>
<evidence type="ECO:0000256" key="1">
    <source>
        <dbReference type="SAM" id="Phobius"/>
    </source>
</evidence>
<feature type="transmembrane region" description="Helical" evidence="1">
    <location>
        <begin position="9"/>
        <end position="26"/>
    </location>
</feature>
<comment type="caution">
    <text evidence="2">The sequence shown here is derived from an EMBL/GenBank/DDBJ whole genome shotgun (WGS) entry which is preliminary data.</text>
</comment>
<keyword evidence="1" id="KW-0472">Membrane</keyword>
<feature type="transmembrane region" description="Helical" evidence="1">
    <location>
        <begin position="32"/>
        <end position="51"/>
    </location>
</feature>
<organism evidence="2 3">
    <name type="scientific">Flavobacterium aquicola</name>
    <dbReference type="NCBI Taxonomy" id="1682742"/>
    <lineage>
        <taxon>Bacteria</taxon>
        <taxon>Pseudomonadati</taxon>
        <taxon>Bacteroidota</taxon>
        <taxon>Flavobacteriia</taxon>
        <taxon>Flavobacteriales</taxon>
        <taxon>Flavobacteriaceae</taxon>
        <taxon>Flavobacterium</taxon>
    </lineage>
</organism>
<keyword evidence="3" id="KW-1185">Reference proteome</keyword>
<protein>
    <recommendedName>
        <fullName evidence="4">PH (Pleckstrin Homology) domain-containing protein</fullName>
    </recommendedName>
</protein>